<sequence length="410" mass="45565">MEHQDPVSSAAWQREAAEVLVAGRGVIVAEYFDAGCSRRLPWRDRPEAASLLAALLDPDRSFDAIVVGEYERAFAADQFEQLTPILNKHGVQVWIPEAGGPVEVGSPLHRMLMTVLGAQSQREVLRARHRTLAAMRAQVSRQGRYLGGRPPYGYRLVDAGPHPNQTHAGWGRRLQRLDPDPVTAPHVKWIFAERLTGRSAAGIARELNERGVPCPSAVDPARNRHRSGRTWSLRTVVEILRNPRYTGREVWDRITGRNLRNPESPRGMLTIAAEPSHPALVSERDFIAVQAVRVTRTASDGTRRVYRLSGLVRCGSCGRRMDSRWVNGRPGYRCRHGYTSAQPRPATGLKNLYLREDDLLARISAGLIAQGGPAHDVAAYLRAQNLMINCNAETLTLRPVGDRQIGLPHD</sequence>
<evidence type="ECO:0000259" key="1">
    <source>
        <dbReference type="PROSITE" id="PS51737"/>
    </source>
</evidence>
<dbReference type="InterPro" id="IPR011109">
    <property type="entry name" value="DNA_bind_recombinase_dom"/>
</dbReference>
<organism evidence="2 3">
    <name type="scientific">Amycolatopsis taiwanensis</name>
    <dbReference type="NCBI Taxonomy" id="342230"/>
    <lineage>
        <taxon>Bacteria</taxon>
        <taxon>Bacillati</taxon>
        <taxon>Actinomycetota</taxon>
        <taxon>Actinomycetes</taxon>
        <taxon>Pseudonocardiales</taxon>
        <taxon>Pseudonocardiaceae</taxon>
        <taxon>Amycolatopsis</taxon>
    </lineage>
</organism>
<dbReference type="Pfam" id="PF13408">
    <property type="entry name" value="Zn_ribbon_recom"/>
    <property type="match status" value="1"/>
</dbReference>
<name>A0A9W6VK25_9PSEU</name>
<accession>A0A9W6VK25</accession>
<dbReference type="Proteomes" id="UP001165136">
    <property type="component" value="Unassembled WGS sequence"/>
</dbReference>
<evidence type="ECO:0000313" key="2">
    <source>
        <dbReference type="EMBL" id="GLY71255.1"/>
    </source>
</evidence>
<dbReference type="GO" id="GO:0000150">
    <property type="term" value="F:DNA strand exchange activity"/>
    <property type="evidence" value="ECO:0007669"/>
    <property type="project" value="InterPro"/>
</dbReference>
<evidence type="ECO:0000313" key="3">
    <source>
        <dbReference type="Proteomes" id="UP001165136"/>
    </source>
</evidence>
<dbReference type="Pfam" id="PF00239">
    <property type="entry name" value="Resolvase"/>
    <property type="match status" value="1"/>
</dbReference>
<feature type="domain" description="Recombinase" evidence="1">
    <location>
        <begin position="151"/>
        <end position="299"/>
    </location>
</feature>
<dbReference type="InterPro" id="IPR050639">
    <property type="entry name" value="SSR_resolvase"/>
</dbReference>
<dbReference type="InterPro" id="IPR006119">
    <property type="entry name" value="Resolv_N"/>
</dbReference>
<dbReference type="PANTHER" id="PTHR30461">
    <property type="entry name" value="DNA-INVERTASE FROM LAMBDOID PROPHAGE"/>
    <property type="match status" value="1"/>
</dbReference>
<protein>
    <recommendedName>
        <fullName evidence="1">Recombinase domain-containing protein</fullName>
    </recommendedName>
</protein>
<dbReference type="InterPro" id="IPR036162">
    <property type="entry name" value="Resolvase-like_N_sf"/>
</dbReference>
<dbReference type="PANTHER" id="PTHR30461:SF23">
    <property type="entry name" value="DNA RECOMBINASE-RELATED"/>
    <property type="match status" value="1"/>
</dbReference>
<gene>
    <name evidence="2" type="ORF">Atai01_78740</name>
</gene>
<dbReference type="EMBL" id="BSTI01000033">
    <property type="protein sequence ID" value="GLY71255.1"/>
    <property type="molecule type" value="Genomic_DNA"/>
</dbReference>
<dbReference type="Pfam" id="PF07508">
    <property type="entry name" value="Recombinase"/>
    <property type="match status" value="1"/>
</dbReference>
<dbReference type="AlphaFoldDB" id="A0A9W6VK25"/>
<reference evidence="2" key="1">
    <citation type="submission" date="2023-03" db="EMBL/GenBank/DDBJ databases">
        <title>Amycolatopsis taiwanensis NBRC 103393.</title>
        <authorList>
            <person name="Ichikawa N."/>
            <person name="Sato H."/>
            <person name="Tonouchi N."/>
        </authorList>
    </citation>
    <scope>NUCLEOTIDE SEQUENCE</scope>
    <source>
        <strain evidence="2">NBRC 103393</strain>
    </source>
</reference>
<proteinExistence type="predicted"/>
<dbReference type="Gene3D" id="3.90.1750.20">
    <property type="entry name" value="Putative Large Serine Recombinase, Chain B, Domain 2"/>
    <property type="match status" value="1"/>
</dbReference>
<dbReference type="InterPro" id="IPR038109">
    <property type="entry name" value="DNA_bind_recomb_sf"/>
</dbReference>
<comment type="caution">
    <text evidence="2">The sequence shown here is derived from an EMBL/GenBank/DDBJ whole genome shotgun (WGS) entry which is preliminary data.</text>
</comment>
<keyword evidence="3" id="KW-1185">Reference proteome</keyword>
<dbReference type="InterPro" id="IPR025827">
    <property type="entry name" value="Zn_ribbon_recom_dom"/>
</dbReference>
<dbReference type="SUPFAM" id="SSF53041">
    <property type="entry name" value="Resolvase-like"/>
    <property type="match status" value="1"/>
</dbReference>
<dbReference type="SMART" id="SM00857">
    <property type="entry name" value="Resolvase"/>
    <property type="match status" value="1"/>
</dbReference>
<dbReference type="PROSITE" id="PS51737">
    <property type="entry name" value="RECOMBINASE_DNA_BIND"/>
    <property type="match status" value="1"/>
</dbReference>
<dbReference type="Gene3D" id="3.40.50.1390">
    <property type="entry name" value="Resolvase, N-terminal catalytic domain"/>
    <property type="match status" value="1"/>
</dbReference>
<dbReference type="GO" id="GO:0003677">
    <property type="term" value="F:DNA binding"/>
    <property type="evidence" value="ECO:0007669"/>
    <property type="project" value="InterPro"/>
</dbReference>